<sequence length="60" mass="7072">MKHSPQRNAAILNLHARTMQINGTVDEKVEQLRKMFAQSSTRTKDDRKHRGDREKVYYEG</sequence>
<reference evidence="2" key="1">
    <citation type="submission" date="2021-11" db="EMBL/GenBank/DDBJ databases">
        <title>WGS analysis for carbapenemase-producing Enterobacterales outbreak in a University Hospital, Japan.</title>
        <authorList>
            <person name="Tukada M."/>
            <person name="Miyazaki T."/>
            <person name="Aoki K."/>
            <person name="Yoshizawa S."/>
            <person name="Ishii Y."/>
            <person name="Tateda K."/>
        </authorList>
    </citation>
    <scope>NUCLEOTIDE SEQUENCE</scope>
    <source>
        <strain evidence="2">TUM16652</strain>
    </source>
</reference>
<gene>
    <name evidence="2" type="ORF">TUM16652_38880</name>
</gene>
<feature type="region of interest" description="Disordered" evidence="1">
    <location>
        <begin position="36"/>
        <end position="60"/>
    </location>
</feature>
<dbReference type="EMBL" id="BQFY01000027">
    <property type="protein sequence ID" value="GJJ85188.1"/>
    <property type="molecule type" value="Genomic_DNA"/>
</dbReference>
<protein>
    <submittedName>
        <fullName evidence="2">Uncharacterized protein</fullName>
    </submittedName>
</protein>
<evidence type="ECO:0000313" key="2">
    <source>
        <dbReference type="EMBL" id="GJJ85188.1"/>
    </source>
</evidence>
<dbReference type="Proteomes" id="UP001050241">
    <property type="component" value="Unassembled WGS sequence"/>
</dbReference>
<name>A0ABD0BUX4_ENTCL</name>
<feature type="compositionally biased region" description="Basic and acidic residues" evidence="1">
    <location>
        <begin position="42"/>
        <end position="60"/>
    </location>
</feature>
<comment type="caution">
    <text evidence="2">The sequence shown here is derived from an EMBL/GenBank/DDBJ whole genome shotgun (WGS) entry which is preliminary data.</text>
</comment>
<proteinExistence type="predicted"/>
<evidence type="ECO:0000313" key="3">
    <source>
        <dbReference type="Proteomes" id="UP001050241"/>
    </source>
</evidence>
<organism evidence="2 3">
    <name type="scientific">Enterobacter cloacae</name>
    <dbReference type="NCBI Taxonomy" id="550"/>
    <lineage>
        <taxon>Bacteria</taxon>
        <taxon>Pseudomonadati</taxon>
        <taxon>Pseudomonadota</taxon>
        <taxon>Gammaproteobacteria</taxon>
        <taxon>Enterobacterales</taxon>
        <taxon>Enterobacteriaceae</taxon>
        <taxon>Enterobacter</taxon>
        <taxon>Enterobacter cloacae complex</taxon>
    </lineage>
</organism>
<dbReference type="AlphaFoldDB" id="A0ABD0BUX4"/>
<accession>A0ABD0BUX4</accession>
<dbReference type="RefSeq" id="WP_004115527.1">
    <property type="nucleotide sequence ID" value="NZ_BQFY01000027.1"/>
</dbReference>
<evidence type="ECO:0000256" key="1">
    <source>
        <dbReference type="SAM" id="MobiDB-lite"/>
    </source>
</evidence>